<dbReference type="EMBL" id="JANIEX010000070">
    <property type="protein sequence ID" value="KAJ3574391.1"/>
    <property type="molecule type" value="Genomic_DNA"/>
</dbReference>
<dbReference type="AlphaFoldDB" id="A0AAD5W1X8"/>
<evidence type="ECO:0000256" key="1">
    <source>
        <dbReference type="ARBA" id="ARBA00004127"/>
    </source>
</evidence>
<feature type="transmembrane region" description="Helical" evidence="5">
    <location>
        <begin position="21"/>
        <end position="49"/>
    </location>
</feature>
<feature type="transmembrane region" description="Helical" evidence="5">
    <location>
        <begin position="214"/>
        <end position="241"/>
    </location>
</feature>
<dbReference type="PANTHER" id="PTHR12242">
    <property type="entry name" value="OS02G0130600 PROTEIN-RELATED"/>
    <property type="match status" value="1"/>
</dbReference>
<evidence type="ECO:0000256" key="2">
    <source>
        <dbReference type="ARBA" id="ARBA00022692"/>
    </source>
</evidence>
<feature type="transmembrane region" description="Helical" evidence="5">
    <location>
        <begin position="176"/>
        <end position="194"/>
    </location>
</feature>
<comment type="subcellular location">
    <subcellularLocation>
        <location evidence="1">Endomembrane system</location>
        <topology evidence="1">Multi-pass membrane protein</topology>
    </subcellularLocation>
</comment>
<comment type="caution">
    <text evidence="6">The sequence shown here is derived from an EMBL/GenBank/DDBJ whole genome shotgun (WGS) entry which is preliminary data.</text>
</comment>
<keyword evidence="3 5" id="KW-1133">Transmembrane helix</keyword>
<evidence type="ECO:0000256" key="5">
    <source>
        <dbReference type="SAM" id="Phobius"/>
    </source>
</evidence>
<feature type="transmembrane region" description="Helical" evidence="5">
    <location>
        <begin position="110"/>
        <end position="132"/>
    </location>
</feature>
<dbReference type="GO" id="GO:0016020">
    <property type="term" value="C:membrane"/>
    <property type="evidence" value="ECO:0007669"/>
    <property type="project" value="InterPro"/>
</dbReference>
<evidence type="ECO:0000256" key="3">
    <source>
        <dbReference type="ARBA" id="ARBA00022989"/>
    </source>
</evidence>
<dbReference type="InterPro" id="IPR006838">
    <property type="entry name" value="ADTRP_AIG1"/>
</dbReference>
<dbReference type="PANTHER" id="PTHR12242:SF1">
    <property type="entry name" value="MYND-TYPE DOMAIN-CONTAINING PROTEIN"/>
    <property type="match status" value="1"/>
</dbReference>
<keyword evidence="4 5" id="KW-0472">Membrane</keyword>
<feature type="transmembrane region" description="Helical" evidence="5">
    <location>
        <begin position="69"/>
        <end position="90"/>
    </location>
</feature>
<dbReference type="GO" id="GO:0012505">
    <property type="term" value="C:endomembrane system"/>
    <property type="evidence" value="ECO:0007669"/>
    <property type="project" value="UniProtKB-SubCell"/>
</dbReference>
<reference evidence="6" key="1">
    <citation type="submission" date="2022-07" db="EMBL/GenBank/DDBJ databases">
        <title>Genome Sequence of Leucocoprinus birnbaumii.</title>
        <authorList>
            <person name="Buettner E."/>
        </authorList>
    </citation>
    <scope>NUCLEOTIDE SEQUENCE</scope>
    <source>
        <strain evidence="6">VT141</strain>
    </source>
</reference>
<gene>
    <name evidence="6" type="ORF">NP233_g1793</name>
</gene>
<keyword evidence="7" id="KW-1185">Reference proteome</keyword>
<evidence type="ECO:0000313" key="7">
    <source>
        <dbReference type="Proteomes" id="UP001213000"/>
    </source>
</evidence>
<dbReference type="Proteomes" id="UP001213000">
    <property type="component" value="Unassembled WGS sequence"/>
</dbReference>
<evidence type="ECO:0000256" key="4">
    <source>
        <dbReference type="ARBA" id="ARBA00023136"/>
    </source>
</evidence>
<dbReference type="Pfam" id="PF04750">
    <property type="entry name" value="Far-17a_AIG1"/>
    <property type="match status" value="1"/>
</dbReference>
<organism evidence="6 7">
    <name type="scientific">Leucocoprinus birnbaumii</name>
    <dbReference type="NCBI Taxonomy" id="56174"/>
    <lineage>
        <taxon>Eukaryota</taxon>
        <taxon>Fungi</taxon>
        <taxon>Dikarya</taxon>
        <taxon>Basidiomycota</taxon>
        <taxon>Agaricomycotina</taxon>
        <taxon>Agaricomycetes</taxon>
        <taxon>Agaricomycetidae</taxon>
        <taxon>Agaricales</taxon>
        <taxon>Agaricineae</taxon>
        <taxon>Agaricaceae</taxon>
        <taxon>Leucocoprinus</taxon>
    </lineage>
</organism>
<accession>A0AAD5W1X8</accession>
<sequence length="264" mass="29897">MPEATYPSQKFDPKNRYVTSYLFSSSTLGSIRLLLGFYALVTNLVVLIYDGVRLEIADTYFSYFTHLSYIGLTAWLWASGVQTVAFANALKNGEEPRYPLQSWPRIFGFLHEYLYTTIATFPFIVTIVYWVLLASSGSFSDGFNSWTNVSQHIMNSVFALFELLLTDLPPLRYIQLPCTIVTLGLYLGVAYITHSTQGFYPYAFLDPKKEGALLAAYILGIAAGQIIVFLIVRLGICLRILAVDRRRRGSLEHNHHDEYEKAVV</sequence>
<evidence type="ECO:0000313" key="6">
    <source>
        <dbReference type="EMBL" id="KAJ3574391.1"/>
    </source>
</evidence>
<keyword evidence="2 5" id="KW-0812">Transmembrane</keyword>
<proteinExistence type="predicted"/>
<protein>
    <submittedName>
        <fullName evidence="6">Uncharacterized protein</fullName>
    </submittedName>
</protein>
<name>A0AAD5W1X8_9AGAR</name>